<dbReference type="EMBL" id="ADBJ01000042">
    <property type="protein sequence ID" value="EFA77445.1"/>
    <property type="molecule type" value="Genomic_DNA"/>
</dbReference>
<sequence>MSQPTTTTTTSSTISTHQITVNSTKEQTSVDVLLFNFGRLQSNPDVKKHELGILNKLASFQERQVPNVTKDGNDWIMMQPVGEQSKTTTLHTMQASWIFFLEYTIKESFIVIKEPFKVEPRDDIESLVKTLIMMIYPAIQTTIRSVKMNEYGHLLSAWKSLSLPSFLIDLLGYSRLTDPSQLRDALLNSPQTSSSSTKI</sequence>
<dbReference type="InParanoid" id="D3BLJ4"/>
<reference evidence="1 2" key="1">
    <citation type="journal article" date="2011" name="Genome Res.">
        <title>Phylogeny-wide analysis of social amoeba genomes highlights ancient origins for complex intercellular communication.</title>
        <authorList>
            <person name="Heidel A.J."/>
            <person name="Lawal H.M."/>
            <person name="Felder M."/>
            <person name="Schilde C."/>
            <person name="Helps N.R."/>
            <person name="Tunggal B."/>
            <person name="Rivero F."/>
            <person name="John U."/>
            <person name="Schleicher M."/>
            <person name="Eichinger L."/>
            <person name="Platzer M."/>
            <person name="Noegel A.A."/>
            <person name="Schaap P."/>
            <person name="Gloeckner G."/>
        </authorList>
    </citation>
    <scope>NUCLEOTIDE SEQUENCE [LARGE SCALE GENOMIC DNA]</scope>
    <source>
        <strain evidence="2">ATCC 26659 / Pp 5 / PN500</strain>
    </source>
</reference>
<gene>
    <name evidence="1" type="ORF">PPL_12047</name>
</gene>
<dbReference type="RefSeq" id="XP_020429573.1">
    <property type="nucleotide sequence ID" value="XM_020582792.1"/>
</dbReference>
<protein>
    <submittedName>
        <fullName evidence="1">Uncharacterized protein</fullName>
    </submittedName>
</protein>
<organism evidence="1 2">
    <name type="scientific">Heterostelium pallidum (strain ATCC 26659 / Pp 5 / PN500)</name>
    <name type="common">Cellular slime mold</name>
    <name type="synonym">Polysphondylium pallidum</name>
    <dbReference type="NCBI Taxonomy" id="670386"/>
    <lineage>
        <taxon>Eukaryota</taxon>
        <taxon>Amoebozoa</taxon>
        <taxon>Evosea</taxon>
        <taxon>Eumycetozoa</taxon>
        <taxon>Dictyostelia</taxon>
        <taxon>Acytosteliales</taxon>
        <taxon>Acytosteliaceae</taxon>
        <taxon>Heterostelium</taxon>
    </lineage>
</organism>
<dbReference type="AlphaFoldDB" id="D3BLJ4"/>
<accession>D3BLJ4</accession>
<dbReference type="GeneID" id="31367514"/>
<proteinExistence type="predicted"/>
<dbReference type="Proteomes" id="UP000001396">
    <property type="component" value="Unassembled WGS sequence"/>
</dbReference>
<name>D3BLJ4_HETP5</name>
<keyword evidence="2" id="KW-1185">Reference proteome</keyword>
<evidence type="ECO:0000313" key="1">
    <source>
        <dbReference type="EMBL" id="EFA77445.1"/>
    </source>
</evidence>
<evidence type="ECO:0000313" key="2">
    <source>
        <dbReference type="Proteomes" id="UP000001396"/>
    </source>
</evidence>
<comment type="caution">
    <text evidence="1">The sequence shown here is derived from an EMBL/GenBank/DDBJ whole genome shotgun (WGS) entry which is preliminary data.</text>
</comment>